<dbReference type="InterPro" id="IPR046668">
    <property type="entry name" value="DUF6538"/>
</dbReference>
<dbReference type="STRING" id="1207063.P24_18371"/>
<comment type="caution">
    <text evidence="7">The sequence shown here is derived from an EMBL/GenBank/DDBJ whole genome shotgun (WGS) entry which is preliminary data.</text>
</comment>
<keyword evidence="3" id="KW-0238">DNA-binding</keyword>
<comment type="similarity">
    <text evidence="1">Belongs to the 'phage' integrase family.</text>
</comment>
<feature type="region of interest" description="Disordered" evidence="5">
    <location>
        <begin position="204"/>
        <end position="254"/>
    </location>
</feature>
<keyword evidence="4" id="KW-0233">DNA recombination</keyword>
<dbReference type="InterPro" id="IPR010998">
    <property type="entry name" value="Integrase_recombinase_N"/>
</dbReference>
<dbReference type="InterPro" id="IPR011010">
    <property type="entry name" value="DNA_brk_join_enz"/>
</dbReference>
<dbReference type="Gene3D" id="1.10.150.130">
    <property type="match status" value="1"/>
</dbReference>
<dbReference type="GO" id="GO:0003677">
    <property type="term" value="F:DNA binding"/>
    <property type="evidence" value="ECO:0007669"/>
    <property type="project" value="UniProtKB-KW"/>
</dbReference>
<evidence type="ECO:0000313" key="7">
    <source>
        <dbReference type="EMBL" id="EKE67600.1"/>
    </source>
</evidence>
<dbReference type="EMBL" id="AMRL01000044">
    <property type="protein sequence ID" value="EKE67600.1"/>
    <property type="molecule type" value="Genomic_DNA"/>
</dbReference>
<reference evidence="7 8" key="1">
    <citation type="journal article" date="2012" name="J. Bacteriol.">
        <title>Genome Sequence of Oceanibaculum indicum Type Strain P24.</title>
        <authorList>
            <person name="Lai Q."/>
            <person name="Shao Z."/>
        </authorList>
    </citation>
    <scope>NUCLEOTIDE SEQUENCE [LARGE SCALE GENOMIC DNA]</scope>
    <source>
        <strain evidence="7 8">P24</strain>
    </source>
</reference>
<dbReference type="Gene3D" id="1.10.443.10">
    <property type="entry name" value="Intergrase catalytic core"/>
    <property type="match status" value="1"/>
</dbReference>
<evidence type="ECO:0000259" key="6">
    <source>
        <dbReference type="PROSITE" id="PS51898"/>
    </source>
</evidence>
<keyword evidence="8" id="KW-1185">Reference proteome</keyword>
<dbReference type="eggNOG" id="COG0582">
    <property type="taxonomic scope" value="Bacteria"/>
</dbReference>
<dbReference type="CDD" id="cd01184">
    <property type="entry name" value="INT_C_like_1"/>
    <property type="match status" value="1"/>
</dbReference>
<dbReference type="InterPro" id="IPR013762">
    <property type="entry name" value="Integrase-like_cat_sf"/>
</dbReference>
<feature type="compositionally biased region" description="Polar residues" evidence="5">
    <location>
        <begin position="228"/>
        <end position="239"/>
    </location>
</feature>
<proteinExistence type="inferred from homology"/>
<dbReference type="InterPro" id="IPR002104">
    <property type="entry name" value="Integrase_catalytic"/>
</dbReference>
<dbReference type="GO" id="GO:0015074">
    <property type="term" value="P:DNA integration"/>
    <property type="evidence" value="ECO:0007669"/>
    <property type="project" value="UniProtKB-KW"/>
</dbReference>
<dbReference type="InterPro" id="IPR050090">
    <property type="entry name" value="Tyrosine_recombinase_XerCD"/>
</dbReference>
<evidence type="ECO:0000256" key="3">
    <source>
        <dbReference type="ARBA" id="ARBA00023125"/>
    </source>
</evidence>
<dbReference type="Pfam" id="PF00589">
    <property type="entry name" value="Phage_integrase"/>
    <property type="match status" value="1"/>
</dbReference>
<organism evidence="7 8">
    <name type="scientific">Oceanibaculum indicum P24</name>
    <dbReference type="NCBI Taxonomy" id="1207063"/>
    <lineage>
        <taxon>Bacteria</taxon>
        <taxon>Pseudomonadati</taxon>
        <taxon>Pseudomonadota</taxon>
        <taxon>Alphaproteobacteria</taxon>
        <taxon>Rhodospirillales</taxon>
        <taxon>Oceanibaculaceae</taxon>
        <taxon>Oceanibaculum</taxon>
    </lineage>
</organism>
<dbReference type="Proteomes" id="UP000006746">
    <property type="component" value="Unassembled WGS sequence"/>
</dbReference>
<evidence type="ECO:0000256" key="2">
    <source>
        <dbReference type="ARBA" id="ARBA00022908"/>
    </source>
</evidence>
<dbReference type="PROSITE" id="PS51898">
    <property type="entry name" value="TYR_RECOMBINASE"/>
    <property type="match status" value="1"/>
</dbReference>
<accession>K2JQZ2</accession>
<dbReference type="AlphaFoldDB" id="K2JQZ2"/>
<dbReference type="Pfam" id="PF20172">
    <property type="entry name" value="DUF6538"/>
    <property type="match status" value="1"/>
</dbReference>
<evidence type="ECO:0000256" key="5">
    <source>
        <dbReference type="SAM" id="MobiDB-lite"/>
    </source>
</evidence>
<dbReference type="PANTHER" id="PTHR30349">
    <property type="entry name" value="PHAGE INTEGRASE-RELATED"/>
    <property type="match status" value="1"/>
</dbReference>
<evidence type="ECO:0000256" key="4">
    <source>
        <dbReference type="ARBA" id="ARBA00023172"/>
    </source>
</evidence>
<protein>
    <submittedName>
        <fullName evidence="7">Phage integrase</fullName>
    </submittedName>
</protein>
<keyword evidence="2" id="KW-0229">DNA integration</keyword>
<dbReference type="GO" id="GO:0006310">
    <property type="term" value="P:DNA recombination"/>
    <property type="evidence" value="ECO:0007669"/>
    <property type="project" value="UniProtKB-KW"/>
</dbReference>
<gene>
    <name evidence="7" type="ORF">P24_18371</name>
</gene>
<dbReference type="SUPFAM" id="SSF56349">
    <property type="entry name" value="DNA breaking-rejoining enzymes"/>
    <property type="match status" value="1"/>
</dbReference>
<evidence type="ECO:0000313" key="8">
    <source>
        <dbReference type="Proteomes" id="UP000006746"/>
    </source>
</evidence>
<dbReference type="RefSeq" id="WP_008946273.1">
    <property type="nucleotide sequence ID" value="NZ_AMRL01000044.1"/>
</dbReference>
<name>K2JQZ2_9PROT</name>
<evidence type="ECO:0000256" key="1">
    <source>
        <dbReference type="ARBA" id="ARBA00008857"/>
    </source>
</evidence>
<feature type="domain" description="Tyr recombinase" evidence="6">
    <location>
        <begin position="394"/>
        <end position="611"/>
    </location>
</feature>
<dbReference type="PANTHER" id="PTHR30349:SF64">
    <property type="entry name" value="PROPHAGE INTEGRASE INTD-RELATED"/>
    <property type="match status" value="1"/>
</dbReference>
<sequence>MRKIQHLHRRGAAYWWRRRMPADPARHFPDFIVQLSLRTKDRRQAVPRARWLTYLTDTMLMAAGTTYLKPTELQALLRDYLTARLVWMENELTADPFIEAAHANELIKDMKDGVRDAHRAYLAAAENERTAEWATELLGLSGYKPPYSAHVMKQVQKLIHRGEREAFRTMAARLEGTDGAEPELSDTILPTRALIEQGLVDFGARPRHPRHANQEASQTDTPADFQSDPASLNGATSAANGRKRPATAKRQAATASRSVMDIFEEYETERSRFGNWSEKTRIQTRQSLSMMADFLGDLPPYDYSRAVMVGLKAKLLKLPSGYGQAKAYKGLRGDALIQKGQQLGDTPISGKTLNRHISALSAFWDWLVANDYAPENPLKGLGGKKPPARRARLKARRAISEGEIRALLTSPVYAGCRSAGRRTQPGSVIIKDELFWLPLFELFNGLRLSEIAQARTEDVIFLADHNHWFLRIEEGEGRSVKTETSRRPVPIHPEILRRGFIEFVEEKRKTSTDGRLFPRGWGANAASPSAPVGKLISRYFNAIGIGDTGAKNHALRHSFATKLKAHGIDPRVRSLLMGHEAVDDWNWANRGSAMTKTYEEDTEEAVSGDLRLMIEAIRMVDFQKLIGQPEKSAAA</sequence>